<comment type="caution">
    <text evidence="1">The sequence shown here is derived from an EMBL/GenBank/DDBJ whole genome shotgun (WGS) entry which is preliminary data.</text>
</comment>
<reference evidence="1 2" key="1">
    <citation type="submission" date="2016-03" db="EMBL/GenBank/DDBJ databases">
        <title>Niastella vici sp. nov., isolated from farmland soil.</title>
        <authorList>
            <person name="Chen L."/>
            <person name="Wang D."/>
            <person name="Yang S."/>
            <person name="Wang G."/>
        </authorList>
    </citation>
    <scope>NUCLEOTIDE SEQUENCE [LARGE SCALE GENOMIC DNA]</scope>
    <source>
        <strain evidence="1 2">DJ57</strain>
    </source>
</reference>
<accession>A0A1V9FVP0</accession>
<evidence type="ECO:0000313" key="1">
    <source>
        <dbReference type="EMBL" id="OQP62415.1"/>
    </source>
</evidence>
<dbReference type="Proteomes" id="UP000192796">
    <property type="component" value="Unassembled WGS sequence"/>
</dbReference>
<name>A0A1V9FVP0_9BACT</name>
<proteinExistence type="predicted"/>
<keyword evidence="2" id="KW-1185">Reference proteome</keyword>
<protein>
    <submittedName>
        <fullName evidence="1">Uncharacterized protein</fullName>
    </submittedName>
</protein>
<gene>
    <name evidence="1" type="ORF">A3860_29090</name>
</gene>
<dbReference type="AlphaFoldDB" id="A0A1V9FVP0"/>
<dbReference type="EMBL" id="LVYD01000051">
    <property type="protein sequence ID" value="OQP62415.1"/>
    <property type="molecule type" value="Genomic_DNA"/>
</dbReference>
<sequence>MTQRILLSRDQVGIKKAEGPIAEGKRRKGGILNAIRKWEIRGPALSVQLSVFSFQLSAFSFQRSILGLLRFLYLHAKFYPCPMKCPRQNFHYHCENNENFTRVSSIWLK</sequence>
<evidence type="ECO:0000313" key="2">
    <source>
        <dbReference type="Proteomes" id="UP000192796"/>
    </source>
</evidence>
<organism evidence="1 2">
    <name type="scientific">Niastella vici</name>
    <dbReference type="NCBI Taxonomy" id="1703345"/>
    <lineage>
        <taxon>Bacteria</taxon>
        <taxon>Pseudomonadati</taxon>
        <taxon>Bacteroidota</taxon>
        <taxon>Chitinophagia</taxon>
        <taxon>Chitinophagales</taxon>
        <taxon>Chitinophagaceae</taxon>
        <taxon>Niastella</taxon>
    </lineage>
</organism>